<feature type="compositionally biased region" description="Basic and acidic residues" evidence="1">
    <location>
        <begin position="1"/>
        <end position="10"/>
    </location>
</feature>
<dbReference type="Gramene" id="KQL06824">
    <property type="protein sequence ID" value="KQL06824"/>
    <property type="gene ID" value="SETIT_003366mg"/>
</dbReference>
<reference evidence="3" key="1">
    <citation type="journal article" date="2012" name="Nat. Biotechnol.">
        <title>Reference genome sequence of the model plant Setaria.</title>
        <authorList>
            <person name="Bennetzen J.L."/>
            <person name="Schmutz J."/>
            <person name="Wang H."/>
            <person name="Percifield R."/>
            <person name="Hawkins J."/>
            <person name="Pontaroli A.C."/>
            <person name="Estep M."/>
            <person name="Feng L."/>
            <person name="Vaughn J.N."/>
            <person name="Grimwood J."/>
            <person name="Jenkins J."/>
            <person name="Barry K."/>
            <person name="Lindquist E."/>
            <person name="Hellsten U."/>
            <person name="Deshpande S."/>
            <person name="Wang X."/>
            <person name="Wu X."/>
            <person name="Mitros T."/>
            <person name="Triplett J."/>
            <person name="Yang X."/>
            <person name="Ye C.Y."/>
            <person name="Mauro-Herrera M."/>
            <person name="Wang L."/>
            <person name="Li P."/>
            <person name="Sharma M."/>
            <person name="Sharma R."/>
            <person name="Ronald P.C."/>
            <person name="Panaud O."/>
            <person name="Kellogg E.A."/>
            <person name="Brutnell T.P."/>
            <person name="Doust A.N."/>
            <person name="Tuskan G.A."/>
            <person name="Rokhsar D."/>
            <person name="Devos K.M."/>
        </authorList>
    </citation>
    <scope>NUCLEOTIDE SEQUENCE [LARGE SCALE GENOMIC DNA]</scope>
    <source>
        <strain evidence="3">cv. Yugu1</strain>
    </source>
</reference>
<keyword evidence="3" id="KW-1185">Reference proteome</keyword>
<feature type="compositionally biased region" description="Basic residues" evidence="1">
    <location>
        <begin position="55"/>
        <end position="67"/>
    </location>
</feature>
<sequence>MRIHPSDRLGRSAGRGHARSYMPTRPNVFITFAIRETRQDQGHATMPGWAVRKQPTQHRSHRTRRAKPTTSQGDRTRKPLDARKTRPRCNPRPLRLGPPSISQYCCPVPSLYKGNRVSFL</sequence>
<reference evidence="2" key="2">
    <citation type="submission" date="2018-08" db="UniProtKB">
        <authorList>
            <consortium name="EnsemblPlants"/>
        </authorList>
    </citation>
    <scope>IDENTIFICATION</scope>
    <source>
        <strain evidence="2">Yugu1</strain>
    </source>
</reference>
<dbReference type="Proteomes" id="UP000004995">
    <property type="component" value="Unassembled WGS sequence"/>
</dbReference>
<protein>
    <submittedName>
        <fullName evidence="2">Uncharacterized protein</fullName>
    </submittedName>
</protein>
<evidence type="ECO:0000256" key="1">
    <source>
        <dbReference type="SAM" id="MobiDB-lite"/>
    </source>
</evidence>
<feature type="compositionally biased region" description="Basic and acidic residues" evidence="1">
    <location>
        <begin position="74"/>
        <end position="84"/>
    </location>
</feature>
<dbReference type="InParanoid" id="K3XN93"/>
<feature type="region of interest" description="Disordered" evidence="1">
    <location>
        <begin position="1"/>
        <end position="25"/>
    </location>
</feature>
<dbReference type="HOGENOM" id="CLU_2053750_0_0_1"/>
<dbReference type="EMBL" id="AGNK02003288">
    <property type="status" value="NOT_ANNOTATED_CDS"/>
    <property type="molecule type" value="Genomic_DNA"/>
</dbReference>
<accession>K3XN93</accession>
<name>K3XN93_SETIT</name>
<organism evidence="2 3">
    <name type="scientific">Setaria italica</name>
    <name type="common">Foxtail millet</name>
    <name type="synonym">Panicum italicum</name>
    <dbReference type="NCBI Taxonomy" id="4555"/>
    <lineage>
        <taxon>Eukaryota</taxon>
        <taxon>Viridiplantae</taxon>
        <taxon>Streptophyta</taxon>
        <taxon>Embryophyta</taxon>
        <taxon>Tracheophyta</taxon>
        <taxon>Spermatophyta</taxon>
        <taxon>Magnoliopsida</taxon>
        <taxon>Liliopsida</taxon>
        <taxon>Poales</taxon>
        <taxon>Poaceae</taxon>
        <taxon>PACMAD clade</taxon>
        <taxon>Panicoideae</taxon>
        <taxon>Panicodae</taxon>
        <taxon>Paniceae</taxon>
        <taxon>Cenchrinae</taxon>
        <taxon>Setaria</taxon>
    </lineage>
</organism>
<evidence type="ECO:0000313" key="3">
    <source>
        <dbReference type="Proteomes" id="UP000004995"/>
    </source>
</evidence>
<proteinExistence type="predicted"/>
<dbReference type="EnsemblPlants" id="KQL06824">
    <property type="protein sequence ID" value="KQL06824"/>
    <property type="gene ID" value="SETIT_003366mg"/>
</dbReference>
<dbReference type="AlphaFoldDB" id="K3XN93"/>
<evidence type="ECO:0000313" key="2">
    <source>
        <dbReference type="EnsemblPlants" id="KQL06824"/>
    </source>
</evidence>
<feature type="region of interest" description="Disordered" evidence="1">
    <location>
        <begin position="39"/>
        <end position="100"/>
    </location>
</feature>